<evidence type="ECO:0000313" key="3">
    <source>
        <dbReference type="EMBL" id="VDK51819.1"/>
    </source>
</evidence>
<keyword evidence="4" id="KW-1185">Reference proteome</keyword>
<dbReference type="EMBL" id="UYRR01031668">
    <property type="protein sequence ID" value="VDK51819.1"/>
    <property type="molecule type" value="Genomic_DNA"/>
</dbReference>
<keyword evidence="2" id="KW-0732">Signal</keyword>
<feature type="signal peptide" evidence="2">
    <location>
        <begin position="1"/>
        <end position="22"/>
    </location>
</feature>
<proteinExistence type="predicted"/>
<dbReference type="OrthoDB" id="10517921at2759"/>
<dbReference type="AlphaFoldDB" id="A0A0M3K1S0"/>
<keyword evidence="1" id="KW-1133">Transmembrane helix</keyword>
<gene>
    <name evidence="3" type="ORF">ASIM_LOCUS14235</name>
</gene>
<dbReference type="Proteomes" id="UP000267096">
    <property type="component" value="Unassembled WGS sequence"/>
</dbReference>
<keyword evidence="1" id="KW-0812">Transmembrane</keyword>
<reference evidence="3 4" key="2">
    <citation type="submission" date="2018-11" db="EMBL/GenBank/DDBJ databases">
        <authorList>
            <consortium name="Pathogen Informatics"/>
        </authorList>
    </citation>
    <scope>NUCLEOTIDE SEQUENCE [LARGE SCALE GENOMIC DNA]</scope>
</reference>
<feature type="transmembrane region" description="Helical" evidence="1">
    <location>
        <begin position="111"/>
        <end position="136"/>
    </location>
</feature>
<keyword evidence="1" id="KW-0472">Membrane</keyword>
<evidence type="ECO:0000256" key="2">
    <source>
        <dbReference type="SAM" id="SignalP"/>
    </source>
</evidence>
<reference evidence="5" key="1">
    <citation type="submission" date="2017-02" db="UniProtKB">
        <authorList>
            <consortium name="WormBaseParasite"/>
        </authorList>
    </citation>
    <scope>IDENTIFICATION</scope>
</reference>
<protein>
    <submittedName>
        <fullName evidence="5">Conserved plasma membrane protein</fullName>
    </submittedName>
</protein>
<feature type="chain" id="PRO_5043121184" evidence="2">
    <location>
        <begin position="23"/>
        <end position="169"/>
    </location>
</feature>
<evidence type="ECO:0000313" key="4">
    <source>
        <dbReference type="Proteomes" id="UP000267096"/>
    </source>
</evidence>
<organism evidence="5">
    <name type="scientific">Anisakis simplex</name>
    <name type="common">Herring worm</name>
    <dbReference type="NCBI Taxonomy" id="6269"/>
    <lineage>
        <taxon>Eukaryota</taxon>
        <taxon>Metazoa</taxon>
        <taxon>Ecdysozoa</taxon>
        <taxon>Nematoda</taxon>
        <taxon>Chromadorea</taxon>
        <taxon>Rhabditida</taxon>
        <taxon>Spirurina</taxon>
        <taxon>Ascaridomorpha</taxon>
        <taxon>Ascaridoidea</taxon>
        <taxon>Anisakidae</taxon>
        <taxon>Anisakis</taxon>
        <taxon>Anisakis simplex complex</taxon>
    </lineage>
</organism>
<accession>A0A0M3K1S0</accession>
<dbReference type="WBParaSite" id="ASIM_0001482501-mRNA-1">
    <property type="protein sequence ID" value="ASIM_0001482501-mRNA-1"/>
    <property type="gene ID" value="ASIM_0001482501"/>
</dbReference>
<name>A0A0M3K1S0_ANISI</name>
<evidence type="ECO:0000256" key="1">
    <source>
        <dbReference type="SAM" id="Phobius"/>
    </source>
</evidence>
<sequence>MPNVVKLLVLIGIVECSSLVLADEVSDLDEHDRRVIELLQRGDVFDNETIIEIFNGTEFVNDTFPSNITNATTERPTAVIDLAQPIEAVKKIYERSRRHLHQFMDKPYANVMVASALVGVLTTLVAILLFCFLYSISTRCCSRRRKARMANANYDDDQTLIDRQVTNVA</sequence>
<evidence type="ECO:0000313" key="5">
    <source>
        <dbReference type="WBParaSite" id="ASIM_0001482501-mRNA-1"/>
    </source>
</evidence>